<keyword evidence="3 9" id="KW-0813">Transport</keyword>
<dbReference type="EMBL" id="VDEP01000212">
    <property type="protein sequence ID" value="KAA1123041.1"/>
    <property type="molecule type" value="Genomic_DNA"/>
</dbReference>
<dbReference type="FunFam" id="1.10.287.660:FF:000006">
    <property type="entry name" value="Protein GET1"/>
    <property type="match status" value="1"/>
</dbReference>
<reference evidence="12 13" key="1">
    <citation type="submission" date="2019-05" db="EMBL/GenBank/DDBJ databases">
        <title>Emergence of the Ug99 lineage of the wheat stem rust pathogen through somatic hybridization.</title>
        <authorList>
            <person name="Li F."/>
            <person name="Upadhyaya N.M."/>
            <person name="Sperschneider J."/>
            <person name="Matny O."/>
            <person name="Nguyen-Phuc H."/>
            <person name="Mago R."/>
            <person name="Raley C."/>
            <person name="Miller M.E."/>
            <person name="Silverstein K.A.T."/>
            <person name="Henningsen E."/>
            <person name="Hirsch C.D."/>
            <person name="Visser B."/>
            <person name="Pretorius Z.A."/>
            <person name="Steffenson B.J."/>
            <person name="Schwessinger B."/>
            <person name="Dodds P.N."/>
            <person name="Figueroa M."/>
        </authorList>
    </citation>
    <scope>NUCLEOTIDE SEQUENCE [LARGE SCALE GENOMIC DNA]</scope>
    <source>
        <strain evidence="12 13">Ug99</strain>
    </source>
</reference>
<dbReference type="Proteomes" id="UP000325313">
    <property type="component" value="Unassembled WGS sequence"/>
</dbReference>
<dbReference type="Gene3D" id="1.10.287.660">
    <property type="entry name" value="Helix hairpin bin"/>
    <property type="match status" value="1"/>
</dbReference>
<protein>
    <submittedName>
        <fullName evidence="12">GET complex subunit get1</fullName>
    </submittedName>
</protein>
<comment type="caution">
    <text evidence="9">Lacks conserved residue(s) required for the propagation of feature annotation.</text>
</comment>
<evidence type="ECO:0000313" key="12">
    <source>
        <dbReference type="EMBL" id="KAA1123041.1"/>
    </source>
</evidence>
<organism evidence="12 13">
    <name type="scientific">Puccinia graminis f. sp. tritici</name>
    <dbReference type="NCBI Taxonomy" id="56615"/>
    <lineage>
        <taxon>Eukaryota</taxon>
        <taxon>Fungi</taxon>
        <taxon>Dikarya</taxon>
        <taxon>Basidiomycota</taxon>
        <taxon>Pucciniomycotina</taxon>
        <taxon>Pucciniomycetes</taxon>
        <taxon>Pucciniales</taxon>
        <taxon>Pucciniaceae</taxon>
        <taxon>Puccinia</taxon>
    </lineage>
</organism>
<evidence type="ECO:0000256" key="5">
    <source>
        <dbReference type="ARBA" id="ARBA00022824"/>
    </source>
</evidence>
<keyword evidence="4 9" id="KW-0812">Transmembrane</keyword>
<dbReference type="InterPro" id="IPR029012">
    <property type="entry name" value="Helix_hairpin_bin_sf"/>
</dbReference>
<evidence type="ECO:0000256" key="4">
    <source>
        <dbReference type="ARBA" id="ARBA00022692"/>
    </source>
</evidence>
<feature type="topological domain" description="Lumenal" evidence="9">
    <location>
        <begin position="1"/>
        <end position="2"/>
    </location>
</feature>
<dbReference type="AlphaFoldDB" id="A0A5B0RB38"/>
<keyword evidence="8 9" id="KW-0472">Membrane</keyword>
<evidence type="ECO:0000313" key="13">
    <source>
        <dbReference type="Proteomes" id="UP000325313"/>
    </source>
</evidence>
<proteinExistence type="inferred from homology"/>
<dbReference type="GO" id="GO:0071816">
    <property type="term" value="P:tail-anchored membrane protein insertion into ER membrane"/>
    <property type="evidence" value="ECO:0007669"/>
    <property type="project" value="InterPro"/>
</dbReference>
<evidence type="ECO:0000256" key="11">
    <source>
        <dbReference type="SAM" id="Phobius"/>
    </source>
</evidence>
<dbReference type="PANTHER" id="PTHR42650:SF1">
    <property type="entry name" value="GUIDED ENTRY OF TAIL-ANCHORED PROTEINS FACTOR 1"/>
    <property type="match status" value="1"/>
</dbReference>
<evidence type="ECO:0000256" key="2">
    <source>
        <dbReference type="ARBA" id="ARBA00010799"/>
    </source>
</evidence>
<evidence type="ECO:0000256" key="7">
    <source>
        <dbReference type="ARBA" id="ARBA00023054"/>
    </source>
</evidence>
<feature type="region of interest" description="Disordered" evidence="10">
    <location>
        <begin position="274"/>
        <end position="294"/>
    </location>
</feature>
<accession>A0A5B0RB38</accession>
<name>A0A5B0RB38_PUCGR</name>
<evidence type="ECO:0000256" key="1">
    <source>
        <dbReference type="ARBA" id="ARBA00004477"/>
    </source>
</evidence>
<evidence type="ECO:0000256" key="6">
    <source>
        <dbReference type="ARBA" id="ARBA00022989"/>
    </source>
</evidence>
<dbReference type="HAMAP" id="MF_03113">
    <property type="entry name" value="Get1"/>
    <property type="match status" value="1"/>
</dbReference>
<feature type="compositionally biased region" description="Polar residues" evidence="10">
    <location>
        <begin position="282"/>
        <end position="294"/>
    </location>
</feature>
<evidence type="ECO:0000256" key="9">
    <source>
        <dbReference type="HAMAP-Rule" id="MF_03113"/>
    </source>
</evidence>
<feature type="transmembrane region" description="Helical" evidence="11">
    <location>
        <begin position="98"/>
        <end position="121"/>
    </location>
</feature>
<evidence type="ECO:0000256" key="8">
    <source>
        <dbReference type="ARBA" id="ARBA00023136"/>
    </source>
</evidence>
<dbReference type="InterPro" id="IPR027538">
    <property type="entry name" value="Get1_fungi"/>
</dbReference>
<dbReference type="GO" id="GO:0043495">
    <property type="term" value="F:protein-membrane adaptor activity"/>
    <property type="evidence" value="ECO:0007669"/>
    <property type="project" value="TreeGrafter"/>
</dbReference>
<evidence type="ECO:0000256" key="10">
    <source>
        <dbReference type="SAM" id="MobiDB-lite"/>
    </source>
</evidence>
<gene>
    <name evidence="12" type="primary">GET1_1</name>
    <name evidence="9" type="synonym">GET1</name>
    <name evidence="12" type="ORF">PGTUg99_012479</name>
</gene>
<dbReference type="PANTHER" id="PTHR42650">
    <property type="entry name" value="TAIL-ANCHORED PROTEIN INSERTION RECEPTOR WRB"/>
    <property type="match status" value="1"/>
</dbReference>
<dbReference type="GO" id="GO:0005789">
    <property type="term" value="C:endoplasmic reticulum membrane"/>
    <property type="evidence" value="ECO:0007669"/>
    <property type="project" value="UniProtKB-SubCell"/>
</dbReference>
<comment type="caution">
    <text evidence="12">The sequence shown here is derived from an EMBL/GenBank/DDBJ whole genome shotgun (WGS) entry which is preliminary data.</text>
</comment>
<comment type="similarity">
    <text evidence="2 9">Belongs to the WRB/GET1 family.</text>
</comment>
<evidence type="ECO:0000256" key="3">
    <source>
        <dbReference type="ARBA" id="ARBA00022448"/>
    </source>
</evidence>
<feature type="topological domain" description="Cytoplasmic" evidence="9">
    <location>
        <begin position="169"/>
        <end position="294"/>
    </location>
</feature>
<keyword evidence="7" id="KW-0175">Coiled coil</keyword>
<feature type="transmembrane region" description="Helical" evidence="11">
    <location>
        <begin position="164"/>
        <end position="185"/>
    </location>
</feature>
<dbReference type="InterPro" id="IPR028945">
    <property type="entry name" value="Get1"/>
</dbReference>
<dbReference type="Pfam" id="PF04420">
    <property type="entry name" value="CHD5"/>
    <property type="match status" value="1"/>
</dbReference>
<dbReference type="GO" id="GO:0043529">
    <property type="term" value="C:GET complex"/>
    <property type="evidence" value="ECO:0007669"/>
    <property type="project" value="InterPro"/>
</dbReference>
<keyword evidence="5 9" id="KW-0256">Endoplasmic reticulum</keyword>
<comment type="subcellular location">
    <subcellularLocation>
        <location evidence="1">Endoplasmic reticulum membrane</location>
        <topology evidence="1">Multi-pass membrane protein</topology>
    </subcellularLocation>
</comment>
<feature type="transmembrane region" description="Helical" evidence="11">
    <location>
        <begin position="133"/>
        <end position="152"/>
    </location>
</feature>
<sequence>MLGFYIFFLVASAQFIQWIGKTKLIDWTHNLYLWISGSSLLKDQAILKTQILKTKVEFQATSSQDQFAKWARLRRKIDKDLVDLEALNKEISSAKVQFAALFSSLLWTFTSGFQFVLISWYRRSPVFFLPQDWFPSPIVWILSFPSAPYGAVSTTVWTIVCKRALALSGAILVDTFGIFSAVFFFGRHNYASNRALVVDHYSVCLRQFWQEHPTSAWLFASPLGRQHPTKATSTDSNLALCSGVRDLIFMLTSTNSASISLCREHRHSKLVDEHVSPGEGNINGSWQPGQASLR</sequence>
<keyword evidence="6 9" id="KW-1133">Transmembrane helix</keyword>